<protein>
    <recommendedName>
        <fullName evidence="3">Sulfotransferase family protein</fullName>
    </recommendedName>
</protein>
<dbReference type="SUPFAM" id="SSF52540">
    <property type="entry name" value="P-loop containing nucleoside triphosphate hydrolases"/>
    <property type="match status" value="1"/>
</dbReference>
<dbReference type="RefSeq" id="WP_058315805.1">
    <property type="nucleotide sequence ID" value="NZ_CYTO01000009.1"/>
</dbReference>
<keyword evidence="2" id="KW-1185">Reference proteome</keyword>
<dbReference type="EMBL" id="CYUE01000020">
    <property type="protein sequence ID" value="CUK26602.1"/>
    <property type="molecule type" value="Genomic_DNA"/>
</dbReference>
<dbReference type="Proteomes" id="UP000051184">
    <property type="component" value="Unassembled WGS sequence"/>
</dbReference>
<sequence length="203" mass="23575">MQIYFKQNLAFLAVPKTGTTAYEMALRADADIVFAKRRKHMTAGQFQRRMMPFLDQFYGLKPERMAIMRDPIEQIRSWYRYRSDPKRKYQVANCSFDDFVLAALQDPEPPFAAIGSQYGFLTMADGKQPLEHLFAYETQKVARSWLEERFEKRLKFPIKNVSPEAPTPLSPDVEAKLRKARAPEFALYDRILQAGGHLNPMES</sequence>
<dbReference type="AlphaFoldDB" id="A0A0P1ISQ7"/>
<reference evidence="2" key="1">
    <citation type="submission" date="2015-09" db="EMBL/GenBank/DDBJ databases">
        <authorList>
            <person name="Rodrigo-Torres Lidia"/>
            <person name="Arahal R.David."/>
        </authorList>
    </citation>
    <scope>NUCLEOTIDE SEQUENCE [LARGE SCALE GENOMIC DNA]</scope>
    <source>
        <strain evidence="2">CECT 5114</strain>
    </source>
</reference>
<dbReference type="Gene3D" id="3.40.50.300">
    <property type="entry name" value="P-loop containing nucleotide triphosphate hydrolases"/>
    <property type="match status" value="1"/>
</dbReference>
<evidence type="ECO:0000313" key="2">
    <source>
        <dbReference type="Proteomes" id="UP000051184"/>
    </source>
</evidence>
<dbReference type="OrthoDB" id="7687351at2"/>
<evidence type="ECO:0000313" key="1">
    <source>
        <dbReference type="EMBL" id="CUK26602.1"/>
    </source>
</evidence>
<evidence type="ECO:0008006" key="3">
    <source>
        <dbReference type="Google" id="ProtNLM"/>
    </source>
</evidence>
<organism evidence="1 2">
    <name type="scientific">Cognatishimia activa</name>
    <dbReference type="NCBI Taxonomy" id="1715691"/>
    <lineage>
        <taxon>Bacteria</taxon>
        <taxon>Pseudomonadati</taxon>
        <taxon>Pseudomonadota</taxon>
        <taxon>Alphaproteobacteria</taxon>
        <taxon>Rhodobacterales</taxon>
        <taxon>Paracoccaceae</taxon>
        <taxon>Cognatishimia</taxon>
    </lineage>
</organism>
<accession>A0A0P1ISQ7</accession>
<dbReference type="InterPro" id="IPR027417">
    <property type="entry name" value="P-loop_NTPase"/>
</dbReference>
<gene>
    <name evidence="1" type="ORF">TA5114_02417</name>
</gene>
<proteinExistence type="predicted"/>
<dbReference type="STRING" id="1715691.TA5113_01245"/>
<name>A0A0P1ISQ7_9RHOB</name>